<evidence type="ECO:0000256" key="3">
    <source>
        <dbReference type="ARBA" id="ARBA00023002"/>
    </source>
</evidence>
<evidence type="ECO:0000256" key="6">
    <source>
        <dbReference type="SAM" id="Phobius"/>
    </source>
</evidence>
<proteinExistence type="predicted"/>
<evidence type="ECO:0000256" key="5">
    <source>
        <dbReference type="PIRSR" id="PIRSR602401-1"/>
    </source>
</evidence>
<dbReference type="GO" id="GO:0044550">
    <property type="term" value="P:secondary metabolite biosynthetic process"/>
    <property type="evidence" value="ECO:0007669"/>
    <property type="project" value="UniProtKB-ARBA"/>
</dbReference>
<dbReference type="GO" id="GO:0005506">
    <property type="term" value="F:iron ion binding"/>
    <property type="evidence" value="ECO:0007669"/>
    <property type="project" value="InterPro"/>
</dbReference>
<dbReference type="PANTHER" id="PTHR24305">
    <property type="entry name" value="CYTOCHROME P450"/>
    <property type="match status" value="1"/>
</dbReference>
<dbReference type="InterPro" id="IPR050121">
    <property type="entry name" value="Cytochrome_P450_monoxygenase"/>
</dbReference>
<keyword evidence="4 5" id="KW-0408">Iron</keyword>
<keyword evidence="7" id="KW-0503">Monooxygenase</keyword>
<keyword evidence="6" id="KW-0812">Transmembrane</keyword>
<reference evidence="7" key="1">
    <citation type="journal article" date="2020" name="Stud. Mycol.">
        <title>101 Dothideomycetes genomes: a test case for predicting lifestyles and emergence of pathogens.</title>
        <authorList>
            <person name="Haridas S."/>
            <person name="Albert R."/>
            <person name="Binder M."/>
            <person name="Bloem J."/>
            <person name="Labutti K."/>
            <person name="Salamov A."/>
            <person name="Andreopoulos B."/>
            <person name="Baker S."/>
            <person name="Barry K."/>
            <person name="Bills G."/>
            <person name="Bluhm B."/>
            <person name="Cannon C."/>
            <person name="Castanera R."/>
            <person name="Culley D."/>
            <person name="Daum C."/>
            <person name="Ezra D."/>
            <person name="Gonzalez J."/>
            <person name="Henrissat B."/>
            <person name="Kuo A."/>
            <person name="Liang C."/>
            <person name="Lipzen A."/>
            <person name="Lutzoni F."/>
            <person name="Magnuson J."/>
            <person name="Mondo S."/>
            <person name="Nolan M."/>
            <person name="Ohm R."/>
            <person name="Pangilinan J."/>
            <person name="Park H.-J."/>
            <person name="Ramirez L."/>
            <person name="Alfaro M."/>
            <person name="Sun H."/>
            <person name="Tritt A."/>
            <person name="Yoshinaga Y."/>
            <person name="Zwiers L.-H."/>
            <person name="Turgeon B."/>
            <person name="Goodwin S."/>
            <person name="Spatafora J."/>
            <person name="Crous P."/>
            <person name="Grigoriev I."/>
        </authorList>
    </citation>
    <scope>NUCLEOTIDE SEQUENCE</scope>
    <source>
        <strain evidence="7">CBS 121739</strain>
    </source>
</reference>
<dbReference type="RefSeq" id="XP_033596311.1">
    <property type="nucleotide sequence ID" value="XM_033742913.1"/>
</dbReference>
<evidence type="ECO:0000313" key="8">
    <source>
        <dbReference type="Proteomes" id="UP000799437"/>
    </source>
</evidence>
<keyword evidence="2 5" id="KW-0479">Metal-binding</keyword>
<name>A0A6A6VW40_9PEZI</name>
<dbReference type="InterPro" id="IPR036396">
    <property type="entry name" value="Cyt_P450_sf"/>
</dbReference>
<dbReference type="PRINTS" id="PR00463">
    <property type="entry name" value="EP450I"/>
</dbReference>
<dbReference type="GO" id="GO:0004497">
    <property type="term" value="F:monooxygenase activity"/>
    <property type="evidence" value="ECO:0007669"/>
    <property type="project" value="UniProtKB-KW"/>
</dbReference>
<dbReference type="GeneID" id="54483967"/>
<dbReference type="Pfam" id="PF00067">
    <property type="entry name" value="p450"/>
    <property type="match status" value="1"/>
</dbReference>
<keyword evidence="3" id="KW-0560">Oxidoreductase</keyword>
<feature type="binding site" description="axial binding residue" evidence="5">
    <location>
        <position position="475"/>
    </location>
    <ligand>
        <name>heme</name>
        <dbReference type="ChEBI" id="CHEBI:30413"/>
    </ligand>
    <ligandPart>
        <name>Fe</name>
        <dbReference type="ChEBI" id="CHEBI:18248"/>
    </ligandPart>
</feature>
<dbReference type="InterPro" id="IPR001128">
    <property type="entry name" value="Cyt_P450"/>
</dbReference>
<evidence type="ECO:0000256" key="2">
    <source>
        <dbReference type="ARBA" id="ARBA00022723"/>
    </source>
</evidence>
<comment type="cofactor">
    <cofactor evidence="1 5">
        <name>heme</name>
        <dbReference type="ChEBI" id="CHEBI:30413"/>
    </cofactor>
</comment>
<keyword evidence="8" id="KW-1185">Reference proteome</keyword>
<dbReference type="GO" id="GO:0020037">
    <property type="term" value="F:heme binding"/>
    <property type="evidence" value="ECO:0007669"/>
    <property type="project" value="InterPro"/>
</dbReference>
<keyword evidence="6" id="KW-0472">Membrane</keyword>
<organism evidence="7 8">
    <name type="scientific">Pseudovirgaria hyperparasitica</name>
    <dbReference type="NCBI Taxonomy" id="470096"/>
    <lineage>
        <taxon>Eukaryota</taxon>
        <taxon>Fungi</taxon>
        <taxon>Dikarya</taxon>
        <taxon>Ascomycota</taxon>
        <taxon>Pezizomycotina</taxon>
        <taxon>Dothideomycetes</taxon>
        <taxon>Dothideomycetes incertae sedis</taxon>
        <taxon>Acrospermales</taxon>
        <taxon>Acrospermaceae</taxon>
        <taxon>Pseudovirgaria</taxon>
    </lineage>
</organism>
<accession>A0A6A6VW40</accession>
<keyword evidence="5" id="KW-0349">Heme</keyword>
<keyword evidence="6" id="KW-1133">Transmembrane helix</keyword>
<dbReference type="InterPro" id="IPR002401">
    <property type="entry name" value="Cyt_P450_E_grp-I"/>
</dbReference>
<dbReference type="Gene3D" id="1.10.630.10">
    <property type="entry name" value="Cytochrome P450"/>
    <property type="match status" value="1"/>
</dbReference>
<evidence type="ECO:0000256" key="4">
    <source>
        <dbReference type="ARBA" id="ARBA00023004"/>
    </source>
</evidence>
<dbReference type="EMBL" id="ML996582">
    <property type="protein sequence ID" value="KAF2753860.1"/>
    <property type="molecule type" value="Genomic_DNA"/>
</dbReference>
<sequence length="552" mass="63250">MSTMDHILASENLVPSDGRIRQYLLVEVLLEIKSYVVSLGYTRITLILFAVQTVWTLYYAFFRSPLRHIPAPFLARVTSSRIMIHLLTGRAEAASISDYKQHGDVYLSKPNTVSICDPKDARVVLSNTEFRKTDMYRVFEYEGIPNVSTFTDPAQANQRRSQLHPFFTVSYLAGMEHLILKYGSKALRTRWDTLITNNEVRGEDTIINYRSDTQLAMFDITGALAFGRDFHALQEDNLVYTKWVNNTLTYMLLSHYFPFIKRKPFSALVWKLKGSYDDLVQFSKESVAIRQEEIHNGGDIPADLLQALLDARDLDVPGKTHMSPEEVQAESIAMLVGGSESTSSVISWIIHFLLLYPEHFDRVRDEVRAGFPDMKTVITYQQCRELLPYLECVIYETLRCIPTTSTSFPRVSDTKGITIKGFYIPPGTEIATNKCAAHVHATTWQDPDKFDPTRFLNNFETKRNMLSFAYGTRFCIGRNLAWVVMMVTIANLFRDYDIKLPKDSVFGPHNKDPRTGRPRIMPTKLGVATMPAKPERDCRMILQKRKDRVNDE</sequence>
<dbReference type="SUPFAM" id="SSF48264">
    <property type="entry name" value="Cytochrome P450"/>
    <property type="match status" value="1"/>
</dbReference>
<evidence type="ECO:0000313" key="7">
    <source>
        <dbReference type="EMBL" id="KAF2753860.1"/>
    </source>
</evidence>
<feature type="transmembrane region" description="Helical" evidence="6">
    <location>
        <begin position="40"/>
        <end position="61"/>
    </location>
</feature>
<dbReference type="AlphaFoldDB" id="A0A6A6VW40"/>
<evidence type="ECO:0000256" key="1">
    <source>
        <dbReference type="ARBA" id="ARBA00001971"/>
    </source>
</evidence>
<protein>
    <submittedName>
        <fullName evidence="7">Putative cytochrome P450 monooxygenase</fullName>
    </submittedName>
</protein>
<dbReference type="OrthoDB" id="1470350at2759"/>
<dbReference type="GO" id="GO:0016705">
    <property type="term" value="F:oxidoreductase activity, acting on paired donors, with incorporation or reduction of molecular oxygen"/>
    <property type="evidence" value="ECO:0007669"/>
    <property type="project" value="InterPro"/>
</dbReference>
<gene>
    <name evidence="7" type="ORF">EJ05DRAFT_469485</name>
</gene>
<dbReference type="PANTHER" id="PTHR24305:SF235">
    <property type="entry name" value="CYTOCHROME P450 MONOOXYGENASE APDB-RELATED"/>
    <property type="match status" value="1"/>
</dbReference>
<dbReference type="PRINTS" id="PR00385">
    <property type="entry name" value="P450"/>
</dbReference>
<dbReference type="Proteomes" id="UP000799437">
    <property type="component" value="Unassembled WGS sequence"/>
</dbReference>